<evidence type="ECO:0000256" key="2">
    <source>
        <dbReference type="ARBA" id="ARBA00022448"/>
    </source>
</evidence>
<evidence type="ECO:0000256" key="3">
    <source>
        <dbReference type="ARBA" id="ARBA00022741"/>
    </source>
</evidence>
<dbReference type="SMART" id="SM00382">
    <property type="entry name" value="AAA"/>
    <property type="match status" value="1"/>
</dbReference>
<dbReference type="Gene3D" id="3.40.50.300">
    <property type="entry name" value="P-loop containing nucleotide triphosphate hydrolases"/>
    <property type="match status" value="1"/>
</dbReference>
<keyword evidence="5" id="KW-0472">Membrane</keyword>
<keyword evidence="8" id="KW-1185">Reference proteome</keyword>
<proteinExistence type="inferred from homology"/>
<dbReference type="EMBL" id="BAAARV010000046">
    <property type="protein sequence ID" value="GAA2359803.1"/>
    <property type="molecule type" value="Genomic_DNA"/>
</dbReference>
<dbReference type="PANTHER" id="PTHR43335">
    <property type="entry name" value="ABC TRANSPORTER, ATP-BINDING PROTEIN"/>
    <property type="match status" value="1"/>
</dbReference>
<dbReference type="Proteomes" id="UP001501444">
    <property type="component" value="Unassembled WGS sequence"/>
</dbReference>
<keyword evidence="2" id="KW-0813">Transport</keyword>
<dbReference type="SUPFAM" id="SSF52540">
    <property type="entry name" value="P-loop containing nucleoside triphosphate hydrolases"/>
    <property type="match status" value="1"/>
</dbReference>
<sequence>MRNPAVWLPIAALLLAFIIVCYAQLIRRPARYLPKVVWALIILAQIPLGGVLYLIIGRAEPETTADPPLTATPAEADVDRPRPVTTQPAAVRTQALTKLFPGNVGLHAVDLTVPARGVYGLVGPNGAGKTTLLSLLAGLRRPESGQVSTTARVMLCPDTPAFEPWLTAAETVDLFRRLSPSGTTGTDQALALAGLTSARDRRVGGFSRGMAQRLGLAVVLASGAEVLLLDEPTSALDPQGRSEILDLITALGRDHAVVFSSHILADVQRVADTVGVLREGRLIYQGPVDELLDRHTRPSWQLHLRAGADRLADRLGRLDWVAAVRRHEQGLRVDTTSVHAGETLLPAEISASGAELIAFNPVGADLETVFLNLVEVRS</sequence>
<dbReference type="InterPro" id="IPR003593">
    <property type="entry name" value="AAA+_ATPase"/>
</dbReference>
<feature type="transmembrane region" description="Helical" evidence="5">
    <location>
        <begin position="37"/>
        <end position="56"/>
    </location>
</feature>
<protein>
    <submittedName>
        <fullName evidence="7">ABC transporter ATP-binding protein</fullName>
    </submittedName>
</protein>
<feature type="domain" description="ABC transporter" evidence="6">
    <location>
        <begin position="91"/>
        <end position="304"/>
    </location>
</feature>
<dbReference type="PROSITE" id="PS50893">
    <property type="entry name" value="ABC_TRANSPORTER_2"/>
    <property type="match status" value="1"/>
</dbReference>
<name>A0ABN3GSM8_9ACTN</name>
<gene>
    <name evidence="7" type="ORF">GCM10010170_054270</name>
</gene>
<dbReference type="RefSeq" id="WP_344615330.1">
    <property type="nucleotide sequence ID" value="NZ_BAAARV010000046.1"/>
</dbReference>
<dbReference type="GO" id="GO:0005524">
    <property type="term" value="F:ATP binding"/>
    <property type="evidence" value="ECO:0007669"/>
    <property type="project" value="UniProtKB-KW"/>
</dbReference>
<accession>A0ABN3GSM8</accession>
<keyword evidence="5" id="KW-0812">Transmembrane</keyword>
<comment type="caution">
    <text evidence="7">The sequence shown here is derived from an EMBL/GenBank/DDBJ whole genome shotgun (WGS) entry which is preliminary data.</text>
</comment>
<dbReference type="PANTHER" id="PTHR43335:SF4">
    <property type="entry name" value="ABC TRANSPORTER, ATP-BINDING PROTEIN"/>
    <property type="match status" value="1"/>
</dbReference>
<organism evidence="7 8">
    <name type="scientific">Dactylosporangium salmoneum</name>
    <dbReference type="NCBI Taxonomy" id="53361"/>
    <lineage>
        <taxon>Bacteria</taxon>
        <taxon>Bacillati</taxon>
        <taxon>Actinomycetota</taxon>
        <taxon>Actinomycetes</taxon>
        <taxon>Micromonosporales</taxon>
        <taxon>Micromonosporaceae</taxon>
        <taxon>Dactylosporangium</taxon>
    </lineage>
</organism>
<dbReference type="Pfam" id="PF00005">
    <property type="entry name" value="ABC_tran"/>
    <property type="match status" value="1"/>
</dbReference>
<evidence type="ECO:0000256" key="1">
    <source>
        <dbReference type="ARBA" id="ARBA00005417"/>
    </source>
</evidence>
<evidence type="ECO:0000313" key="8">
    <source>
        <dbReference type="Proteomes" id="UP001501444"/>
    </source>
</evidence>
<evidence type="ECO:0000256" key="4">
    <source>
        <dbReference type="ARBA" id="ARBA00022840"/>
    </source>
</evidence>
<evidence type="ECO:0000313" key="7">
    <source>
        <dbReference type="EMBL" id="GAA2359803.1"/>
    </source>
</evidence>
<feature type="transmembrane region" description="Helical" evidence="5">
    <location>
        <begin position="6"/>
        <end position="25"/>
    </location>
</feature>
<dbReference type="InterPro" id="IPR027417">
    <property type="entry name" value="P-loop_NTPase"/>
</dbReference>
<reference evidence="7 8" key="1">
    <citation type="journal article" date="2019" name="Int. J. Syst. Evol. Microbiol.">
        <title>The Global Catalogue of Microorganisms (GCM) 10K type strain sequencing project: providing services to taxonomists for standard genome sequencing and annotation.</title>
        <authorList>
            <consortium name="The Broad Institute Genomics Platform"/>
            <consortium name="The Broad Institute Genome Sequencing Center for Infectious Disease"/>
            <person name="Wu L."/>
            <person name="Ma J."/>
        </authorList>
    </citation>
    <scope>NUCLEOTIDE SEQUENCE [LARGE SCALE GENOMIC DNA]</scope>
    <source>
        <strain evidence="7 8">JCM 3272</strain>
    </source>
</reference>
<evidence type="ECO:0000259" key="6">
    <source>
        <dbReference type="PROSITE" id="PS50893"/>
    </source>
</evidence>
<comment type="similarity">
    <text evidence="1">Belongs to the ABC transporter superfamily.</text>
</comment>
<keyword evidence="5" id="KW-1133">Transmembrane helix</keyword>
<keyword evidence="3" id="KW-0547">Nucleotide-binding</keyword>
<keyword evidence="4 7" id="KW-0067">ATP-binding</keyword>
<dbReference type="InterPro" id="IPR003439">
    <property type="entry name" value="ABC_transporter-like_ATP-bd"/>
</dbReference>
<evidence type="ECO:0000256" key="5">
    <source>
        <dbReference type="SAM" id="Phobius"/>
    </source>
</evidence>